<evidence type="ECO:0000313" key="2">
    <source>
        <dbReference type="EMBL" id="CAH1440074.1"/>
    </source>
</evidence>
<evidence type="ECO:0000313" key="3">
    <source>
        <dbReference type="Proteomes" id="UP001157418"/>
    </source>
</evidence>
<organism evidence="2 3">
    <name type="scientific">Lactuca virosa</name>
    <dbReference type="NCBI Taxonomy" id="75947"/>
    <lineage>
        <taxon>Eukaryota</taxon>
        <taxon>Viridiplantae</taxon>
        <taxon>Streptophyta</taxon>
        <taxon>Embryophyta</taxon>
        <taxon>Tracheophyta</taxon>
        <taxon>Spermatophyta</taxon>
        <taxon>Magnoliopsida</taxon>
        <taxon>eudicotyledons</taxon>
        <taxon>Gunneridae</taxon>
        <taxon>Pentapetalae</taxon>
        <taxon>asterids</taxon>
        <taxon>campanulids</taxon>
        <taxon>Asterales</taxon>
        <taxon>Asteraceae</taxon>
        <taxon>Cichorioideae</taxon>
        <taxon>Cichorieae</taxon>
        <taxon>Lactucinae</taxon>
        <taxon>Lactuca</taxon>
    </lineage>
</organism>
<sequence length="133" mass="15155">MKIEIKRLRITHRVYYRIVAINCDCCVSSTSNERETVLADTTYLFFFVSFLSTFQRATPMTRKRNNQHRRGQVGVPWLIGEKSSNHVSVKQSRSPLPSDGFTVSTTSEWNQHERKMTTTILTPTGLLGSDAEG</sequence>
<comment type="caution">
    <text evidence="2">The sequence shown here is derived from an EMBL/GenBank/DDBJ whole genome shotgun (WGS) entry which is preliminary data.</text>
</comment>
<accession>A0AAU9NQF7</accession>
<dbReference type="AlphaFoldDB" id="A0AAU9NQF7"/>
<dbReference type="EMBL" id="CAKMRJ010005412">
    <property type="protein sequence ID" value="CAH1440074.1"/>
    <property type="molecule type" value="Genomic_DNA"/>
</dbReference>
<feature type="region of interest" description="Disordered" evidence="1">
    <location>
        <begin position="84"/>
        <end position="104"/>
    </location>
</feature>
<reference evidence="2 3" key="1">
    <citation type="submission" date="2022-01" db="EMBL/GenBank/DDBJ databases">
        <authorList>
            <person name="Xiong W."/>
            <person name="Schranz E."/>
        </authorList>
    </citation>
    <scope>NUCLEOTIDE SEQUENCE [LARGE SCALE GENOMIC DNA]</scope>
</reference>
<proteinExistence type="predicted"/>
<gene>
    <name evidence="2" type="ORF">LVIROSA_LOCUS26231</name>
</gene>
<name>A0AAU9NQF7_9ASTR</name>
<dbReference type="Proteomes" id="UP001157418">
    <property type="component" value="Unassembled WGS sequence"/>
</dbReference>
<evidence type="ECO:0000256" key="1">
    <source>
        <dbReference type="SAM" id="MobiDB-lite"/>
    </source>
</evidence>
<feature type="compositionally biased region" description="Polar residues" evidence="1">
    <location>
        <begin position="85"/>
        <end position="104"/>
    </location>
</feature>
<keyword evidence="3" id="KW-1185">Reference proteome</keyword>
<protein>
    <submittedName>
        <fullName evidence="2">Uncharacterized protein</fullName>
    </submittedName>
</protein>